<dbReference type="InterPro" id="IPR002935">
    <property type="entry name" value="SAM_O-MeTrfase"/>
</dbReference>
<dbReference type="Gene3D" id="3.40.50.150">
    <property type="entry name" value="Vaccinia Virus protein VP39"/>
    <property type="match status" value="1"/>
</dbReference>
<dbReference type="GO" id="GO:0008757">
    <property type="term" value="F:S-adenosylmethionine-dependent methyltransferase activity"/>
    <property type="evidence" value="ECO:0007669"/>
    <property type="project" value="TreeGrafter"/>
</dbReference>
<dbReference type="InterPro" id="IPR050362">
    <property type="entry name" value="Cation-dep_OMT"/>
</dbReference>
<keyword evidence="5" id="KW-1185">Reference proteome</keyword>
<gene>
    <name evidence="4" type="ordered locus">Bcav_2166</name>
</gene>
<dbReference type="EMBL" id="CP001618">
    <property type="protein sequence ID" value="ACQ80418.1"/>
    <property type="molecule type" value="Genomic_DNA"/>
</dbReference>
<dbReference type="AlphaFoldDB" id="C5BV31"/>
<dbReference type="KEGG" id="bcv:Bcav_2166"/>
<evidence type="ECO:0000313" key="5">
    <source>
        <dbReference type="Proteomes" id="UP000007962"/>
    </source>
</evidence>
<dbReference type="GO" id="GO:0008171">
    <property type="term" value="F:O-methyltransferase activity"/>
    <property type="evidence" value="ECO:0007669"/>
    <property type="project" value="InterPro"/>
</dbReference>
<protein>
    <submittedName>
        <fullName evidence="4">O-methyltransferase family 3</fullName>
    </submittedName>
</protein>
<dbReference type="Proteomes" id="UP000007962">
    <property type="component" value="Chromosome"/>
</dbReference>
<sequence length="232" mass="24572">MSDDSARQVWAEVDDWAAQALLPADPVLEATLEASTAAGLPAIAVSPLQGAFLQVLARTVDARLVVEVGTLGGYSTTWLARGVAGDGRVVTIEYSPRHADVARVNLARAGLLEKVDVRLGDATEALPALADELGDERADLVFLDADKANLPTYVEWAIRLVRRGGLVVVDNVVRGGGVVDPSRDDADVQGVRAMLEALRDEPRLDATVLQTVGAKGYDGVLVGIRTDVRDPD</sequence>
<keyword evidence="1 4" id="KW-0489">Methyltransferase</keyword>
<dbReference type="PROSITE" id="PS51682">
    <property type="entry name" value="SAM_OMT_I"/>
    <property type="match status" value="1"/>
</dbReference>
<accession>C5BV31</accession>
<proteinExistence type="predicted"/>
<dbReference type="InterPro" id="IPR029063">
    <property type="entry name" value="SAM-dependent_MTases_sf"/>
</dbReference>
<name>C5BV31_BEUC1</name>
<organism evidence="4 5">
    <name type="scientific">Beutenbergia cavernae (strain ATCC BAA-8 / DSM 12333 / CCUG 43141 / JCM 11478 / NBRC 16432 / NCIMB 13614 / HKI 0122)</name>
    <dbReference type="NCBI Taxonomy" id="471853"/>
    <lineage>
        <taxon>Bacteria</taxon>
        <taxon>Bacillati</taxon>
        <taxon>Actinomycetota</taxon>
        <taxon>Actinomycetes</taxon>
        <taxon>Micrococcales</taxon>
        <taxon>Beutenbergiaceae</taxon>
        <taxon>Beutenbergia</taxon>
    </lineage>
</organism>
<evidence type="ECO:0000256" key="1">
    <source>
        <dbReference type="ARBA" id="ARBA00022603"/>
    </source>
</evidence>
<evidence type="ECO:0000313" key="4">
    <source>
        <dbReference type="EMBL" id="ACQ80418.1"/>
    </source>
</evidence>
<dbReference type="Pfam" id="PF01596">
    <property type="entry name" value="Methyltransf_3"/>
    <property type="match status" value="1"/>
</dbReference>
<evidence type="ECO:0000256" key="2">
    <source>
        <dbReference type="ARBA" id="ARBA00022679"/>
    </source>
</evidence>
<dbReference type="PANTHER" id="PTHR10509:SF14">
    <property type="entry name" value="CAFFEOYL-COA O-METHYLTRANSFERASE 3-RELATED"/>
    <property type="match status" value="1"/>
</dbReference>
<dbReference type="SUPFAM" id="SSF53335">
    <property type="entry name" value="S-adenosyl-L-methionine-dependent methyltransferases"/>
    <property type="match status" value="1"/>
</dbReference>
<evidence type="ECO:0000256" key="3">
    <source>
        <dbReference type="ARBA" id="ARBA00022691"/>
    </source>
</evidence>
<keyword evidence="3" id="KW-0949">S-adenosyl-L-methionine</keyword>
<dbReference type="HOGENOM" id="CLU_067676_8_0_11"/>
<dbReference type="RefSeq" id="WP_015882658.1">
    <property type="nucleotide sequence ID" value="NC_012669.1"/>
</dbReference>
<dbReference type="CDD" id="cd02440">
    <property type="entry name" value="AdoMet_MTases"/>
    <property type="match status" value="1"/>
</dbReference>
<dbReference type="GO" id="GO:0032259">
    <property type="term" value="P:methylation"/>
    <property type="evidence" value="ECO:0007669"/>
    <property type="project" value="UniProtKB-KW"/>
</dbReference>
<dbReference type="PANTHER" id="PTHR10509">
    <property type="entry name" value="O-METHYLTRANSFERASE-RELATED"/>
    <property type="match status" value="1"/>
</dbReference>
<dbReference type="STRING" id="471853.Bcav_2166"/>
<dbReference type="OrthoDB" id="9799672at2"/>
<reference evidence="4 5" key="1">
    <citation type="journal article" date="2009" name="Stand. Genomic Sci.">
        <title>Complete genome sequence of Beutenbergia cavernae type strain (HKI 0122).</title>
        <authorList>
            <person name="Land M."/>
            <person name="Pukall R."/>
            <person name="Abt B."/>
            <person name="Goker M."/>
            <person name="Rohde M."/>
            <person name="Glavina Del Rio T."/>
            <person name="Tice H."/>
            <person name="Copeland A."/>
            <person name="Cheng J.F."/>
            <person name="Lucas S."/>
            <person name="Chen F."/>
            <person name="Nolan M."/>
            <person name="Bruce D."/>
            <person name="Goodwin L."/>
            <person name="Pitluck S."/>
            <person name="Ivanova N."/>
            <person name="Mavromatis K."/>
            <person name="Ovchinnikova G."/>
            <person name="Pati A."/>
            <person name="Chen A."/>
            <person name="Palaniappan K."/>
            <person name="Hauser L."/>
            <person name="Chang Y.J."/>
            <person name="Jefferies C.C."/>
            <person name="Saunders E."/>
            <person name="Brettin T."/>
            <person name="Detter J.C."/>
            <person name="Han C."/>
            <person name="Chain P."/>
            <person name="Bristow J."/>
            <person name="Eisen J.A."/>
            <person name="Markowitz V."/>
            <person name="Hugenholtz P."/>
            <person name="Kyrpides N.C."/>
            <person name="Klenk H.P."/>
            <person name="Lapidus A."/>
        </authorList>
    </citation>
    <scope>NUCLEOTIDE SEQUENCE [LARGE SCALE GENOMIC DNA]</scope>
    <source>
        <strain evidence="5">ATCC BAA-8 / DSM 12333 / NBRC 16432</strain>
    </source>
</reference>
<keyword evidence="2 4" id="KW-0808">Transferase</keyword>
<dbReference type="eggNOG" id="COG4122">
    <property type="taxonomic scope" value="Bacteria"/>
</dbReference>